<keyword evidence="3" id="KW-1185">Reference proteome</keyword>
<keyword evidence="1" id="KW-0812">Transmembrane</keyword>
<feature type="transmembrane region" description="Helical" evidence="1">
    <location>
        <begin position="12"/>
        <end position="36"/>
    </location>
</feature>
<dbReference type="RefSeq" id="WP_156609434.1">
    <property type="nucleotide sequence ID" value="NZ_WPCU01000005.1"/>
</dbReference>
<organism evidence="2 3">
    <name type="scientific">Auraticoccus cholistanensis</name>
    <dbReference type="NCBI Taxonomy" id="2656650"/>
    <lineage>
        <taxon>Bacteria</taxon>
        <taxon>Bacillati</taxon>
        <taxon>Actinomycetota</taxon>
        <taxon>Actinomycetes</taxon>
        <taxon>Propionibacteriales</taxon>
        <taxon>Propionibacteriaceae</taxon>
        <taxon>Auraticoccus</taxon>
    </lineage>
</organism>
<dbReference type="AlphaFoldDB" id="A0A6A9UTD4"/>
<keyword evidence="1" id="KW-1133">Transmembrane helix</keyword>
<dbReference type="Proteomes" id="UP000435304">
    <property type="component" value="Unassembled WGS sequence"/>
</dbReference>
<proteinExistence type="predicted"/>
<evidence type="ECO:0000256" key="1">
    <source>
        <dbReference type="SAM" id="Phobius"/>
    </source>
</evidence>
<keyword evidence="1" id="KW-0472">Membrane</keyword>
<protein>
    <recommendedName>
        <fullName evidence="4">DUF4190 domain-containing protein</fullName>
    </recommendedName>
</protein>
<comment type="caution">
    <text evidence="2">The sequence shown here is derived from an EMBL/GenBank/DDBJ whole genome shotgun (WGS) entry which is preliminary data.</text>
</comment>
<evidence type="ECO:0000313" key="3">
    <source>
        <dbReference type="Proteomes" id="UP000435304"/>
    </source>
</evidence>
<evidence type="ECO:0008006" key="4">
    <source>
        <dbReference type="Google" id="ProtNLM"/>
    </source>
</evidence>
<accession>A0A6A9UTD4</accession>
<reference evidence="2 3" key="1">
    <citation type="submission" date="2019-12" db="EMBL/GenBank/DDBJ databases">
        <title>Auraticoccus cholistani sp. nov., an actinomycete isolated from soil of Cholistan desert.</title>
        <authorList>
            <person name="Cheema M.T."/>
        </authorList>
    </citation>
    <scope>NUCLEOTIDE SEQUENCE [LARGE SCALE GENOMIC DNA]</scope>
    <source>
        <strain evidence="2 3">F435</strain>
    </source>
</reference>
<gene>
    <name evidence="2" type="ORF">GC722_07885</name>
</gene>
<dbReference type="EMBL" id="WPCU01000005">
    <property type="protein sequence ID" value="MVA75941.1"/>
    <property type="molecule type" value="Genomic_DNA"/>
</dbReference>
<name>A0A6A9UTD4_9ACTN</name>
<feature type="transmembrane region" description="Helical" evidence="1">
    <location>
        <begin position="48"/>
        <end position="72"/>
    </location>
</feature>
<evidence type="ECO:0000313" key="2">
    <source>
        <dbReference type="EMBL" id="MVA75941.1"/>
    </source>
</evidence>
<sequence length="103" mass="10404">MSEVRPDPGRTPAVVGLVTALTCFGVVGLVISLVALRRSRRAGHPGTLAVVGVVVGGLATLVWLVVGGSALVGTLLLSDATSDVCAILGPGSHELDGRQYVCE</sequence>